<keyword evidence="2" id="KW-1185">Reference proteome</keyword>
<sequence length="112" mass="13255">MKFTPLEKKILTMALNDDDRLCSYYAKELFEHINLADVVRKQIRIKLAVAFKFEYDYVRDIVFFTEKRNVMKQNGKIAPIGIYRLDSNFKSKVKDLMSEEKLTPMGILNNRK</sequence>
<name>A0ABQ6VLS6_9BACT</name>
<accession>A0ABQ6VLS6</accession>
<dbReference type="RefSeq" id="WP_152189586.1">
    <property type="nucleotide sequence ID" value="NZ_WFKJ01000016.1"/>
</dbReference>
<gene>
    <name evidence="1" type="ORF">GBG18_06725</name>
</gene>
<comment type="caution">
    <text evidence="1">The sequence shown here is derived from an EMBL/GenBank/DDBJ whole genome shotgun (WGS) entry which is preliminary data.</text>
</comment>
<dbReference type="Proteomes" id="UP000461010">
    <property type="component" value="Unassembled WGS sequence"/>
</dbReference>
<proteinExistence type="predicted"/>
<organism evidence="1 2">
    <name type="scientific">Poseidonibacter ostreae</name>
    <dbReference type="NCBI Taxonomy" id="2654171"/>
    <lineage>
        <taxon>Bacteria</taxon>
        <taxon>Pseudomonadati</taxon>
        <taxon>Campylobacterota</taxon>
        <taxon>Epsilonproteobacteria</taxon>
        <taxon>Campylobacterales</taxon>
        <taxon>Arcobacteraceae</taxon>
        <taxon>Poseidonibacter</taxon>
    </lineage>
</organism>
<reference evidence="1 2" key="1">
    <citation type="submission" date="2019-10" db="EMBL/GenBank/DDBJ databases">
        <title>Poseidonibacter ostreae sp. nov., isolated from the gut of the Ostrea denselamellosa.</title>
        <authorList>
            <person name="Choi A."/>
        </authorList>
    </citation>
    <scope>NUCLEOTIDE SEQUENCE [LARGE SCALE GENOMIC DNA]</scope>
    <source>
        <strain evidence="1 2">SJOD-M-5</strain>
    </source>
</reference>
<dbReference type="EMBL" id="WFKJ01000016">
    <property type="protein sequence ID" value="KAB7891550.1"/>
    <property type="molecule type" value="Genomic_DNA"/>
</dbReference>
<protein>
    <submittedName>
        <fullName evidence="1">Uncharacterized protein</fullName>
    </submittedName>
</protein>
<evidence type="ECO:0000313" key="1">
    <source>
        <dbReference type="EMBL" id="KAB7891550.1"/>
    </source>
</evidence>
<evidence type="ECO:0000313" key="2">
    <source>
        <dbReference type="Proteomes" id="UP000461010"/>
    </source>
</evidence>